<reference evidence="4 5" key="1">
    <citation type="journal article" date="2023" name="Plants (Basel)">
        <title>Bridging the Gap: Combining Genomics and Transcriptomics Approaches to Understand Stylosanthes scabra, an Orphan Legume from the Brazilian Caatinga.</title>
        <authorList>
            <person name="Ferreira-Neto J.R.C."/>
            <person name="da Silva M.D."/>
            <person name="Binneck E."/>
            <person name="de Melo N.F."/>
            <person name="da Silva R.H."/>
            <person name="de Melo A.L.T.M."/>
            <person name="Pandolfi V."/>
            <person name="Bustamante F.O."/>
            <person name="Brasileiro-Vidal A.C."/>
            <person name="Benko-Iseppon A.M."/>
        </authorList>
    </citation>
    <scope>NUCLEOTIDE SEQUENCE [LARGE SCALE GENOMIC DNA]</scope>
    <source>
        <tissue evidence="4">Leaves</tissue>
    </source>
</reference>
<evidence type="ECO:0000256" key="2">
    <source>
        <dbReference type="ARBA" id="ARBA00022729"/>
    </source>
</evidence>
<dbReference type="Gene3D" id="3.40.50.1110">
    <property type="entry name" value="SGNH hydrolase"/>
    <property type="match status" value="1"/>
</dbReference>
<proteinExistence type="inferred from homology"/>
<dbReference type="InterPro" id="IPR044552">
    <property type="entry name" value="GLIP1-5/GLL25"/>
</dbReference>
<gene>
    <name evidence="4" type="primary">GLIP2</name>
    <name evidence="4" type="ORF">PIB30_073574</name>
</gene>
<dbReference type="PANTHER" id="PTHR45966:SF34">
    <property type="entry name" value="GDSL-LIKE LIPASE_ACYLHYDROLASE"/>
    <property type="match status" value="1"/>
</dbReference>
<dbReference type="InterPro" id="IPR036514">
    <property type="entry name" value="SGNH_hydro_sf"/>
</dbReference>
<feature type="chain" id="PRO_5046355118" evidence="3">
    <location>
        <begin position="24"/>
        <end position="112"/>
    </location>
</feature>
<feature type="signal peptide" evidence="3">
    <location>
        <begin position="1"/>
        <end position="23"/>
    </location>
</feature>
<dbReference type="PANTHER" id="PTHR45966">
    <property type="entry name" value="GDSL-LIKE LIPASE/ACYLHYDROLASE"/>
    <property type="match status" value="1"/>
</dbReference>
<keyword evidence="2 3" id="KW-0732">Signal</keyword>
<sequence length="112" mass="12096">MDGLMLLLVLCLSSSILIQASEAQICLPKKHVALFVFGDSLFDIGNKNFINTTPPYQANYPPYGLQTLFKYPSGRFSDGRMIPDVVAELAGLPLHPGNPDFSYGVNFASAGA</sequence>
<evidence type="ECO:0000256" key="3">
    <source>
        <dbReference type="SAM" id="SignalP"/>
    </source>
</evidence>
<evidence type="ECO:0000313" key="4">
    <source>
        <dbReference type="EMBL" id="MED6199188.1"/>
    </source>
</evidence>
<evidence type="ECO:0000256" key="1">
    <source>
        <dbReference type="ARBA" id="ARBA00008668"/>
    </source>
</evidence>
<comment type="caution">
    <text evidence="4">The sequence shown here is derived from an EMBL/GenBank/DDBJ whole genome shotgun (WGS) entry which is preliminary data.</text>
</comment>
<organism evidence="4 5">
    <name type="scientific">Stylosanthes scabra</name>
    <dbReference type="NCBI Taxonomy" id="79078"/>
    <lineage>
        <taxon>Eukaryota</taxon>
        <taxon>Viridiplantae</taxon>
        <taxon>Streptophyta</taxon>
        <taxon>Embryophyta</taxon>
        <taxon>Tracheophyta</taxon>
        <taxon>Spermatophyta</taxon>
        <taxon>Magnoliopsida</taxon>
        <taxon>eudicotyledons</taxon>
        <taxon>Gunneridae</taxon>
        <taxon>Pentapetalae</taxon>
        <taxon>rosids</taxon>
        <taxon>fabids</taxon>
        <taxon>Fabales</taxon>
        <taxon>Fabaceae</taxon>
        <taxon>Papilionoideae</taxon>
        <taxon>50 kb inversion clade</taxon>
        <taxon>dalbergioids sensu lato</taxon>
        <taxon>Dalbergieae</taxon>
        <taxon>Pterocarpus clade</taxon>
        <taxon>Stylosanthes</taxon>
    </lineage>
</organism>
<comment type="similarity">
    <text evidence="1">Belongs to the 'GDSL' lipolytic enzyme family.</text>
</comment>
<keyword evidence="5" id="KW-1185">Reference proteome</keyword>
<evidence type="ECO:0000313" key="5">
    <source>
        <dbReference type="Proteomes" id="UP001341840"/>
    </source>
</evidence>
<name>A0ABU6XRJ2_9FABA</name>
<dbReference type="EMBL" id="JASCZI010212344">
    <property type="protein sequence ID" value="MED6199188.1"/>
    <property type="molecule type" value="Genomic_DNA"/>
</dbReference>
<dbReference type="InterPro" id="IPR001087">
    <property type="entry name" value="GDSL"/>
</dbReference>
<dbReference type="Proteomes" id="UP001341840">
    <property type="component" value="Unassembled WGS sequence"/>
</dbReference>
<dbReference type="Pfam" id="PF00657">
    <property type="entry name" value="Lipase_GDSL"/>
    <property type="match status" value="1"/>
</dbReference>
<feature type="non-terminal residue" evidence="4">
    <location>
        <position position="112"/>
    </location>
</feature>
<protein>
    <submittedName>
        <fullName evidence="4">GDSL esterase/lipase 2</fullName>
    </submittedName>
</protein>
<accession>A0ABU6XRJ2</accession>